<proteinExistence type="predicted"/>
<reference evidence="2 3" key="1">
    <citation type="journal article" date="2019" name="Int. J. Syst. Evol. Microbiol.">
        <title>The Global Catalogue of Microorganisms (GCM) 10K type strain sequencing project: providing services to taxonomists for standard genome sequencing and annotation.</title>
        <authorList>
            <consortium name="The Broad Institute Genomics Platform"/>
            <consortium name="The Broad Institute Genome Sequencing Center for Infectious Disease"/>
            <person name="Wu L."/>
            <person name="Ma J."/>
        </authorList>
    </citation>
    <scope>NUCLEOTIDE SEQUENCE [LARGE SCALE GENOMIC DNA]</scope>
    <source>
        <strain evidence="2 3">JCM 13476</strain>
    </source>
</reference>
<dbReference type="SUPFAM" id="SSF47413">
    <property type="entry name" value="lambda repressor-like DNA-binding domains"/>
    <property type="match status" value="1"/>
</dbReference>
<evidence type="ECO:0000313" key="3">
    <source>
        <dbReference type="Proteomes" id="UP001500791"/>
    </source>
</evidence>
<dbReference type="InterPro" id="IPR010744">
    <property type="entry name" value="Phage_CI_N"/>
</dbReference>
<dbReference type="EMBL" id="BAAAEJ010000007">
    <property type="protein sequence ID" value="GAA0394674.1"/>
    <property type="molecule type" value="Genomic_DNA"/>
</dbReference>
<dbReference type="PROSITE" id="PS50943">
    <property type="entry name" value="HTH_CROC1"/>
    <property type="match status" value="1"/>
</dbReference>
<evidence type="ECO:0000313" key="2">
    <source>
        <dbReference type="EMBL" id="GAA0394674.1"/>
    </source>
</evidence>
<comment type="caution">
    <text evidence="2">The sequence shown here is derived from an EMBL/GenBank/DDBJ whole genome shotgun (WGS) entry which is preliminary data.</text>
</comment>
<dbReference type="InterPro" id="IPR001387">
    <property type="entry name" value="Cro/C1-type_HTH"/>
</dbReference>
<dbReference type="Pfam" id="PF07022">
    <property type="entry name" value="Phage_CI_repr"/>
    <property type="match status" value="1"/>
</dbReference>
<evidence type="ECO:0000259" key="1">
    <source>
        <dbReference type="PROSITE" id="PS50943"/>
    </source>
</evidence>
<sequence length="95" mass="11414">MSTIDERDWYLQEWMEHFGKKQAALNNELGWTKSRMSNIWHGRQRFNRDLLIEISDWLGIEMYELLMKPEDALLMRQFRNAAIGIAKAQNSNQQR</sequence>
<dbReference type="InterPro" id="IPR010982">
    <property type="entry name" value="Lambda_DNA-bd_dom_sf"/>
</dbReference>
<dbReference type="Gene3D" id="1.10.260.40">
    <property type="entry name" value="lambda repressor-like DNA-binding domains"/>
    <property type="match status" value="1"/>
</dbReference>
<keyword evidence="3" id="KW-1185">Reference proteome</keyword>
<feature type="domain" description="HTH cro/C1-type" evidence="1">
    <location>
        <begin position="11"/>
        <end position="65"/>
    </location>
</feature>
<dbReference type="CDD" id="cd00093">
    <property type="entry name" value="HTH_XRE"/>
    <property type="match status" value="1"/>
</dbReference>
<name>A0ABN0YGG8_9CAUL</name>
<gene>
    <name evidence="2" type="ORF">GCM10009093_21560</name>
</gene>
<accession>A0ABN0YGG8</accession>
<organism evidence="2 3">
    <name type="scientific">Brevundimonas terrae</name>
    <dbReference type="NCBI Taxonomy" id="363631"/>
    <lineage>
        <taxon>Bacteria</taxon>
        <taxon>Pseudomonadati</taxon>
        <taxon>Pseudomonadota</taxon>
        <taxon>Alphaproteobacteria</taxon>
        <taxon>Caulobacterales</taxon>
        <taxon>Caulobacteraceae</taxon>
        <taxon>Brevundimonas</taxon>
    </lineage>
</organism>
<protein>
    <recommendedName>
        <fullName evidence="1">HTH cro/C1-type domain-containing protein</fullName>
    </recommendedName>
</protein>
<dbReference type="Proteomes" id="UP001500791">
    <property type="component" value="Unassembled WGS sequence"/>
</dbReference>